<protein>
    <submittedName>
        <fullName evidence="5">F-box domain-containing protein</fullName>
    </submittedName>
</protein>
<keyword evidence="6" id="KW-1185">Reference proteome</keyword>
<dbReference type="InterPro" id="IPR038765">
    <property type="entry name" value="Papain-like_cys_pep_sf"/>
</dbReference>
<comment type="similarity">
    <text evidence="1">Belongs to the peptidase C48 family.</text>
</comment>
<dbReference type="GO" id="GO:0006508">
    <property type="term" value="P:proteolysis"/>
    <property type="evidence" value="ECO:0007669"/>
    <property type="project" value="UniProtKB-KW"/>
</dbReference>
<evidence type="ECO:0000313" key="6">
    <source>
        <dbReference type="Proteomes" id="UP000245207"/>
    </source>
</evidence>
<evidence type="ECO:0000256" key="1">
    <source>
        <dbReference type="ARBA" id="ARBA00005234"/>
    </source>
</evidence>
<reference evidence="5 6" key="1">
    <citation type="journal article" date="2018" name="Mol. Plant">
        <title>The genome of Artemisia annua provides insight into the evolution of Asteraceae family and artemisinin biosynthesis.</title>
        <authorList>
            <person name="Shen Q."/>
            <person name="Zhang L."/>
            <person name="Liao Z."/>
            <person name="Wang S."/>
            <person name="Yan T."/>
            <person name="Shi P."/>
            <person name="Liu M."/>
            <person name="Fu X."/>
            <person name="Pan Q."/>
            <person name="Wang Y."/>
            <person name="Lv Z."/>
            <person name="Lu X."/>
            <person name="Zhang F."/>
            <person name="Jiang W."/>
            <person name="Ma Y."/>
            <person name="Chen M."/>
            <person name="Hao X."/>
            <person name="Li L."/>
            <person name="Tang Y."/>
            <person name="Lv G."/>
            <person name="Zhou Y."/>
            <person name="Sun X."/>
            <person name="Brodelius P.E."/>
            <person name="Rose J.K.C."/>
            <person name="Tang K."/>
        </authorList>
    </citation>
    <scope>NUCLEOTIDE SEQUENCE [LARGE SCALE GENOMIC DNA]</scope>
    <source>
        <strain evidence="6">cv. Huhao1</strain>
        <tissue evidence="5">Leaf</tissue>
    </source>
</reference>
<dbReference type="STRING" id="35608.A0A2U1N3V4"/>
<sequence length="1015" mass="116754">MDSIQVYDAKLSTRTKLNTIKTIRQQLSSNPDRLKLFKNTVFGQWLHIKSYEHDNHLLHYLLQHQRYVENPNMYTPMYFDLWGNSLEFRREDMCLVLGFRFGDVSLDHLKKRQSGFDDFYAWNAFPWGEYIWIEFHNKIYNAISKVRDRHLLEIASKGDHYTATYTLCGFAFALKEIAVLVYTVLYLLVMGATFDPTIIMISYPGHGHGSWNVSVFTLSSRYWKKLENEHLPRQSIRLKRSSQAVLGSFIYWVASERIFDSDGVASQKRYMIVSFDLVNHNFSVIDIPDRLRVLLPVPFYISNLRESLVIFGNMIGNQWNTFFIWQIKLDGVNKIKSFKTLFNIFTPHLLKLIGFTSSGDPILESDQPYQMDHTLQVFQLRSQEFINLPVEADAGSFFICPYNESLLLLTHPDCSTGNIDVDLDSKPTGVDAMDVDVNENLKSQEDSFSTSGKDLSTQEVPEVIVDLFGSPEDPTCGQDDNVCDNEQVMIEPETKDPPFIPVDTGFGVDEYVEESGVTSDEKKLHSPSNMVAAEFEHDQSMEMPGVMSHDKNIQVGPEFEHDRSMEMQGVMSQEKNLKVDTGFGVDEYVEENVVMSDEKNLHSPSNMVENLVKVNEDVEVKGVMSEALNSESPFNPDVLLFGDEEHVPPMDVQSEYALSPVISTPANVKYVESIDCDDTKVTTVRVPFHRERKVSKVYQDPYMQQPSTTPRRHIKRHLKVVLPKVIGPDGKEVILKPWKEKLCRSGLGTMFKAFVHPEIQVFLDSEKKNKIKRKKPQLFVFPWGDANTTADYEFWLGLLGRDEGSRGWLGDAHIGLWVDFLMHFRPDDANWVMVGPFFATMILQLKMPLYYADGVTNGIPWFREGVEKVFFPINQPNTHWCLGELSIKTGVITLYDSLGGDASEEYVEKRVWWKNFRSVFACQLHKYLVESEVMQMKNIDSNNYHVSFKYARDVPIQGGSYGDCGVWVCIFLYRLSHNLSLKVRKPVQAALAYREYLAEFYWKYKIPVPNENILS</sequence>
<dbReference type="PANTHER" id="PTHR48449">
    <property type="entry name" value="DUF1985 DOMAIN-CONTAINING PROTEIN"/>
    <property type="match status" value="1"/>
</dbReference>
<name>A0A2U1N3V4_ARTAN</name>
<evidence type="ECO:0000256" key="3">
    <source>
        <dbReference type="ARBA" id="ARBA00022801"/>
    </source>
</evidence>
<dbReference type="Pfam" id="PF02902">
    <property type="entry name" value="Peptidase_C48"/>
    <property type="match status" value="1"/>
</dbReference>
<evidence type="ECO:0000259" key="4">
    <source>
        <dbReference type="PROSITE" id="PS50600"/>
    </source>
</evidence>
<gene>
    <name evidence="5" type="ORF">CTI12_AA309880</name>
</gene>
<dbReference type="AlphaFoldDB" id="A0A2U1N3V4"/>
<evidence type="ECO:0000313" key="5">
    <source>
        <dbReference type="EMBL" id="PWA68181.1"/>
    </source>
</evidence>
<dbReference type="Gene3D" id="3.40.395.10">
    <property type="entry name" value="Adenoviral Proteinase, Chain A"/>
    <property type="match status" value="1"/>
</dbReference>
<dbReference type="PROSITE" id="PS50600">
    <property type="entry name" value="ULP_PROTEASE"/>
    <property type="match status" value="1"/>
</dbReference>
<dbReference type="Proteomes" id="UP000245207">
    <property type="component" value="Unassembled WGS sequence"/>
</dbReference>
<feature type="domain" description="Ubiquitin-like protease family profile" evidence="4">
    <location>
        <begin position="761"/>
        <end position="975"/>
    </location>
</feature>
<dbReference type="EMBL" id="PKPP01003687">
    <property type="protein sequence ID" value="PWA68181.1"/>
    <property type="molecule type" value="Genomic_DNA"/>
</dbReference>
<keyword evidence="3" id="KW-0378">Hydrolase</keyword>
<keyword evidence="2" id="KW-0645">Protease</keyword>
<dbReference type="InterPro" id="IPR003653">
    <property type="entry name" value="Peptidase_C48_C"/>
</dbReference>
<accession>A0A2U1N3V4</accession>
<dbReference type="PANTHER" id="PTHR48449:SF1">
    <property type="entry name" value="DUF1985 DOMAIN-CONTAINING PROTEIN"/>
    <property type="match status" value="1"/>
</dbReference>
<evidence type="ECO:0000256" key="2">
    <source>
        <dbReference type="ARBA" id="ARBA00022670"/>
    </source>
</evidence>
<organism evidence="5 6">
    <name type="scientific">Artemisia annua</name>
    <name type="common">Sweet wormwood</name>
    <dbReference type="NCBI Taxonomy" id="35608"/>
    <lineage>
        <taxon>Eukaryota</taxon>
        <taxon>Viridiplantae</taxon>
        <taxon>Streptophyta</taxon>
        <taxon>Embryophyta</taxon>
        <taxon>Tracheophyta</taxon>
        <taxon>Spermatophyta</taxon>
        <taxon>Magnoliopsida</taxon>
        <taxon>eudicotyledons</taxon>
        <taxon>Gunneridae</taxon>
        <taxon>Pentapetalae</taxon>
        <taxon>asterids</taxon>
        <taxon>campanulids</taxon>
        <taxon>Asterales</taxon>
        <taxon>Asteraceae</taxon>
        <taxon>Asteroideae</taxon>
        <taxon>Anthemideae</taxon>
        <taxon>Artemisiinae</taxon>
        <taxon>Artemisia</taxon>
    </lineage>
</organism>
<proteinExistence type="inferred from homology"/>
<dbReference type="SUPFAM" id="SSF54001">
    <property type="entry name" value="Cysteine proteinases"/>
    <property type="match status" value="1"/>
</dbReference>
<comment type="caution">
    <text evidence="5">The sequence shown here is derived from an EMBL/GenBank/DDBJ whole genome shotgun (WGS) entry which is preliminary data.</text>
</comment>
<dbReference type="GO" id="GO:0008234">
    <property type="term" value="F:cysteine-type peptidase activity"/>
    <property type="evidence" value="ECO:0007669"/>
    <property type="project" value="InterPro"/>
</dbReference>